<feature type="transmembrane region" description="Helical" evidence="7">
    <location>
        <begin position="298"/>
        <end position="323"/>
    </location>
</feature>
<protein>
    <submittedName>
        <fullName evidence="8">Cell division-specific peptidoglycan biosynthesis regulator FtsW</fullName>
    </submittedName>
</protein>
<dbReference type="NCBIfam" id="TIGR02614">
    <property type="entry name" value="ftsW"/>
    <property type="match status" value="1"/>
</dbReference>
<proteinExistence type="predicted"/>
<dbReference type="GO" id="GO:0015648">
    <property type="term" value="F:lipid-linked peptidoglycan transporter activity"/>
    <property type="evidence" value="ECO:0007669"/>
    <property type="project" value="TreeGrafter"/>
</dbReference>
<evidence type="ECO:0000313" key="8">
    <source>
        <dbReference type="EMBL" id="SJZ35532.1"/>
    </source>
</evidence>
<feature type="transmembrane region" description="Helical" evidence="7">
    <location>
        <begin position="184"/>
        <end position="202"/>
    </location>
</feature>
<evidence type="ECO:0000256" key="7">
    <source>
        <dbReference type="SAM" id="Phobius"/>
    </source>
</evidence>
<dbReference type="EMBL" id="FUWM01000005">
    <property type="protein sequence ID" value="SJZ35532.1"/>
    <property type="molecule type" value="Genomic_DNA"/>
</dbReference>
<evidence type="ECO:0000256" key="3">
    <source>
        <dbReference type="ARBA" id="ARBA00022692"/>
    </source>
</evidence>
<evidence type="ECO:0000256" key="2">
    <source>
        <dbReference type="ARBA" id="ARBA00022475"/>
    </source>
</evidence>
<dbReference type="GO" id="GO:0032153">
    <property type="term" value="C:cell division site"/>
    <property type="evidence" value="ECO:0007669"/>
    <property type="project" value="TreeGrafter"/>
</dbReference>
<keyword evidence="6 7" id="KW-0472">Membrane</keyword>
<dbReference type="InterPro" id="IPR001182">
    <property type="entry name" value="FtsW/RodA"/>
</dbReference>
<keyword evidence="8" id="KW-0132">Cell division</keyword>
<keyword evidence="4" id="KW-0133">Cell shape</keyword>
<reference evidence="9" key="1">
    <citation type="submission" date="2017-02" db="EMBL/GenBank/DDBJ databases">
        <authorList>
            <person name="Varghese N."/>
            <person name="Submissions S."/>
        </authorList>
    </citation>
    <scope>NUCLEOTIDE SEQUENCE [LARGE SCALE GENOMIC DNA]</scope>
    <source>
        <strain evidence="9">ATCC BAA-73</strain>
    </source>
</reference>
<dbReference type="InterPro" id="IPR013437">
    <property type="entry name" value="FtsW"/>
</dbReference>
<feature type="transmembrane region" description="Helical" evidence="7">
    <location>
        <begin position="49"/>
        <end position="69"/>
    </location>
</feature>
<keyword evidence="2" id="KW-1003">Cell membrane</keyword>
<feature type="transmembrane region" description="Helical" evidence="7">
    <location>
        <begin position="162"/>
        <end position="179"/>
    </location>
</feature>
<feature type="transmembrane region" description="Helical" evidence="7">
    <location>
        <begin position="139"/>
        <end position="156"/>
    </location>
</feature>
<dbReference type="GO" id="GO:0009252">
    <property type="term" value="P:peptidoglycan biosynthetic process"/>
    <property type="evidence" value="ECO:0007669"/>
    <property type="project" value="InterPro"/>
</dbReference>
<organism evidence="8 9">
    <name type="scientific">Selenihalanaerobacter shriftii</name>
    <dbReference type="NCBI Taxonomy" id="142842"/>
    <lineage>
        <taxon>Bacteria</taxon>
        <taxon>Bacillati</taxon>
        <taxon>Bacillota</taxon>
        <taxon>Clostridia</taxon>
        <taxon>Halanaerobiales</taxon>
        <taxon>Halobacteroidaceae</taxon>
        <taxon>Selenihalanaerobacter</taxon>
    </lineage>
</organism>
<dbReference type="AlphaFoldDB" id="A0A1T4JZ55"/>
<evidence type="ECO:0000256" key="6">
    <source>
        <dbReference type="ARBA" id="ARBA00023136"/>
    </source>
</evidence>
<dbReference type="GO" id="GO:0005886">
    <property type="term" value="C:plasma membrane"/>
    <property type="evidence" value="ECO:0007669"/>
    <property type="project" value="UniProtKB-SubCell"/>
</dbReference>
<evidence type="ECO:0000256" key="4">
    <source>
        <dbReference type="ARBA" id="ARBA00022960"/>
    </source>
</evidence>
<dbReference type="Pfam" id="PF01098">
    <property type="entry name" value="FTSW_RODA_SPOVE"/>
    <property type="match status" value="1"/>
</dbReference>
<feature type="transmembrane region" description="Helical" evidence="7">
    <location>
        <begin position="335"/>
        <end position="356"/>
    </location>
</feature>
<dbReference type="GO" id="GO:0008360">
    <property type="term" value="P:regulation of cell shape"/>
    <property type="evidence" value="ECO:0007669"/>
    <property type="project" value="UniProtKB-KW"/>
</dbReference>
<feature type="transmembrane region" description="Helical" evidence="7">
    <location>
        <begin position="260"/>
        <end position="286"/>
    </location>
</feature>
<keyword evidence="3 7" id="KW-0812">Transmembrane</keyword>
<dbReference type="PANTHER" id="PTHR30474">
    <property type="entry name" value="CELL CYCLE PROTEIN"/>
    <property type="match status" value="1"/>
</dbReference>
<evidence type="ECO:0000313" key="9">
    <source>
        <dbReference type="Proteomes" id="UP000190625"/>
    </source>
</evidence>
<gene>
    <name evidence="8" type="ORF">SAMN02745118_00517</name>
</gene>
<dbReference type="OrthoDB" id="9812661at2"/>
<evidence type="ECO:0000256" key="5">
    <source>
        <dbReference type="ARBA" id="ARBA00022989"/>
    </source>
</evidence>
<dbReference type="NCBIfam" id="TIGR02615">
    <property type="entry name" value="spoVE"/>
    <property type="match status" value="1"/>
</dbReference>
<dbReference type="PANTHER" id="PTHR30474:SF13">
    <property type="entry name" value="STAGE V SPORULATION PROTEIN E"/>
    <property type="match status" value="1"/>
</dbReference>
<dbReference type="Proteomes" id="UP000190625">
    <property type="component" value="Unassembled WGS sequence"/>
</dbReference>
<feature type="transmembrane region" description="Helical" evidence="7">
    <location>
        <begin position="76"/>
        <end position="97"/>
    </location>
</feature>
<keyword evidence="5 7" id="KW-1133">Transmembrane helix</keyword>
<evidence type="ECO:0000256" key="1">
    <source>
        <dbReference type="ARBA" id="ARBA00004651"/>
    </source>
</evidence>
<dbReference type="STRING" id="142842.SAMN02745118_00517"/>
<sequence length="360" mass="39035">MKKVKAPDFIIFFTMITLLGIGIIMVFSSTSIRAYADYGDSFYFLKKQFLWSVIGIGAMIFFMTIDYKLYKQLAQLGLLVTLGSLILVLIIGTVVGGSQRWLGLGMLRVQPSEIAKLSMVIYMARYLSTKQHKIDKLQGLAPGLLVLGLVCGLILMQPDLGTAATIGGTIMIMFIAAGLKLEYLAGLGLTGISGIFYLIYSAPYRKERLLAFLDPWSDPLDSGFHIIQSLYALGSGGLFGVGIGQSRQKFFYLPEPGTDFIFAIIGEELGFIGAMVVVFLFFLFAWRGLKIAIEAPDLFGSLLAVGITTMITIQAIINIGVVTGSMPVTGITLPFISYGGSSLVIMLSGVGILLNISRYS</sequence>
<keyword evidence="8" id="KW-0131">Cell cycle</keyword>
<name>A0A1T4JZ55_9FIRM</name>
<feature type="transmembrane region" description="Helical" evidence="7">
    <location>
        <begin position="9"/>
        <end position="29"/>
    </location>
</feature>
<dbReference type="GO" id="GO:0051301">
    <property type="term" value="P:cell division"/>
    <property type="evidence" value="ECO:0007669"/>
    <property type="project" value="UniProtKB-KW"/>
</dbReference>
<comment type="subcellular location">
    <subcellularLocation>
        <location evidence="1">Cell membrane</location>
        <topology evidence="1">Multi-pass membrane protein</topology>
    </subcellularLocation>
</comment>
<dbReference type="InterPro" id="IPR013438">
    <property type="entry name" value="SpoVE"/>
</dbReference>
<dbReference type="RefSeq" id="WP_078809028.1">
    <property type="nucleotide sequence ID" value="NZ_FUWM01000005.1"/>
</dbReference>
<accession>A0A1T4JZ55</accession>
<keyword evidence="9" id="KW-1185">Reference proteome</keyword>